<reference evidence="3 4" key="1">
    <citation type="submission" date="2017-12" db="EMBL/GenBank/DDBJ databases">
        <title>The draft genome sequence of Brumimicrobium saltpan LHR20.</title>
        <authorList>
            <person name="Do Z.-J."/>
            <person name="Luo H.-R."/>
        </authorList>
    </citation>
    <scope>NUCLEOTIDE SEQUENCE [LARGE SCALE GENOMIC DNA]</scope>
    <source>
        <strain evidence="3 4">LHR20</strain>
    </source>
</reference>
<keyword evidence="4" id="KW-1185">Reference proteome</keyword>
<dbReference type="PROSITE" id="PS50005">
    <property type="entry name" value="TPR"/>
    <property type="match status" value="1"/>
</dbReference>
<comment type="caution">
    <text evidence="3">The sequence shown here is derived from an EMBL/GenBank/DDBJ whole genome shotgun (WGS) entry which is preliminary data.</text>
</comment>
<dbReference type="InterPro" id="IPR011990">
    <property type="entry name" value="TPR-like_helical_dom_sf"/>
</dbReference>
<feature type="region of interest" description="Disordered" evidence="2">
    <location>
        <begin position="115"/>
        <end position="209"/>
    </location>
</feature>
<feature type="region of interest" description="Disordered" evidence="2">
    <location>
        <begin position="83"/>
        <end position="103"/>
    </location>
</feature>
<feature type="repeat" description="TPR" evidence="1">
    <location>
        <begin position="356"/>
        <end position="389"/>
    </location>
</feature>
<organism evidence="3 4">
    <name type="scientific">Brumimicrobium salinarum</name>
    <dbReference type="NCBI Taxonomy" id="2058658"/>
    <lineage>
        <taxon>Bacteria</taxon>
        <taxon>Pseudomonadati</taxon>
        <taxon>Bacteroidota</taxon>
        <taxon>Flavobacteriia</taxon>
        <taxon>Flavobacteriales</taxon>
        <taxon>Crocinitomicaceae</taxon>
        <taxon>Brumimicrobium</taxon>
    </lineage>
</organism>
<evidence type="ECO:0000313" key="4">
    <source>
        <dbReference type="Proteomes" id="UP000236654"/>
    </source>
</evidence>
<dbReference type="SUPFAM" id="SSF48452">
    <property type="entry name" value="TPR-like"/>
    <property type="match status" value="1"/>
</dbReference>
<evidence type="ECO:0000313" key="3">
    <source>
        <dbReference type="EMBL" id="PKR80548.1"/>
    </source>
</evidence>
<feature type="compositionally biased region" description="Basic and acidic residues" evidence="2">
    <location>
        <begin position="176"/>
        <end position="190"/>
    </location>
</feature>
<dbReference type="EMBL" id="PJNI01000009">
    <property type="protein sequence ID" value="PKR80548.1"/>
    <property type="molecule type" value="Genomic_DNA"/>
</dbReference>
<dbReference type="InterPro" id="IPR019734">
    <property type="entry name" value="TPR_rpt"/>
</dbReference>
<feature type="compositionally biased region" description="Basic and acidic residues" evidence="2">
    <location>
        <begin position="305"/>
        <end position="314"/>
    </location>
</feature>
<dbReference type="OrthoDB" id="594666at2"/>
<feature type="compositionally biased region" description="Acidic residues" evidence="2">
    <location>
        <begin position="247"/>
        <end position="271"/>
    </location>
</feature>
<dbReference type="Proteomes" id="UP000236654">
    <property type="component" value="Unassembled WGS sequence"/>
</dbReference>
<feature type="region of interest" description="Disordered" evidence="2">
    <location>
        <begin position="242"/>
        <end position="314"/>
    </location>
</feature>
<keyword evidence="1" id="KW-0802">TPR repeat</keyword>
<proteinExistence type="predicted"/>
<sequence length="405" mass="46451">MLNFNEISTRISQPELIRLEDLDSLKTLAERYPYSAIFSQLYLKGLAMHNTIQFESELKNHAYRIPDRARLFQMVHFVEVEKTKESTEILEDSNEDPRPEVEDASITALQEDTRLEGKQIAEEQDGNTVLESADKTSDNESTSLSSEIAEEVETSEADEREAEEVDNVVEKDEEELPIKEAEEISEDSSKSKKQNITDGQSDQEKRSLGSLERDILAHAVSSSIYLEVDEEEQETYRFAKMEKLADDTNEDDESEEIDISFDMPLLDEDGESFVSDEPKEHPADQSQEGELRSFTAWMNTSNSNEKPKKQLEKEEKIDLKRKVLKKNQEISEPKSQRKAFFSPLQKARESLDETRVPVSETLAKVYVAQGNYPKAIGAYEQLMLKNPEKKSFFALQIETLKRKLN</sequence>
<dbReference type="AlphaFoldDB" id="A0A2I0R1T4"/>
<evidence type="ECO:0000256" key="2">
    <source>
        <dbReference type="SAM" id="MobiDB-lite"/>
    </source>
</evidence>
<evidence type="ECO:0000256" key="1">
    <source>
        <dbReference type="PROSITE-ProRule" id="PRU00339"/>
    </source>
</evidence>
<feature type="compositionally biased region" description="Acidic residues" evidence="2">
    <location>
        <begin position="148"/>
        <end position="175"/>
    </location>
</feature>
<protein>
    <submittedName>
        <fullName evidence="3">Uncharacterized protein</fullName>
    </submittedName>
</protein>
<accession>A0A2I0R1T4</accession>
<gene>
    <name evidence="3" type="ORF">CW751_09240</name>
</gene>
<dbReference type="RefSeq" id="WP_101334718.1">
    <property type="nucleotide sequence ID" value="NZ_PJNI01000009.1"/>
</dbReference>
<name>A0A2I0R1T4_9FLAO</name>